<reference evidence="1" key="2">
    <citation type="journal article" date="2018" name="Sci. Data">
        <title>The draft genome sequence of cork oak.</title>
        <authorList>
            <person name="Ramos A.M."/>
            <person name="Usie A."/>
            <person name="Barbosa P."/>
            <person name="Barros P.M."/>
            <person name="Capote T."/>
            <person name="Chaves I."/>
            <person name="Simoes F."/>
            <person name="Abreu I."/>
            <person name="Carrasquinho I."/>
            <person name="Faro C."/>
            <person name="Guimaraes J.B."/>
            <person name="Mendonca D."/>
            <person name="Nobrega F."/>
            <person name="Rodrigues L."/>
            <person name="Saibo N.J.M."/>
            <person name="Varela M.C."/>
            <person name="Egas C."/>
            <person name="Matos J."/>
            <person name="Miguel C.M."/>
            <person name="Oliveira M.M."/>
            <person name="Ricardo C.P."/>
            <person name="Goncalves S."/>
        </authorList>
    </citation>
    <scope>NUCLEOTIDE SEQUENCE [LARGE SCALE GENOMIC DNA]</scope>
    <source>
        <strain evidence="1">HL8</strain>
    </source>
</reference>
<dbReference type="AlphaFoldDB" id="A0AAW0MAZ6"/>
<name>A0AAW0MAZ6_QUESU</name>
<organism evidence="1">
    <name type="scientific">Quercus suber</name>
    <name type="common">Cork oak</name>
    <dbReference type="NCBI Taxonomy" id="58331"/>
    <lineage>
        <taxon>Eukaryota</taxon>
        <taxon>Viridiplantae</taxon>
        <taxon>Streptophyta</taxon>
        <taxon>Embryophyta</taxon>
        <taxon>Tracheophyta</taxon>
        <taxon>Spermatophyta</taxon>
        <taxon>Magnoliopsida</taxon>
        <taxon>eudicotyledons</taxon>
        <taxon>Gunneridae</taxon>
        <taxon>Pentapetalae</taxon>
        <taxon>rosids</taxon>
        <taxon>fabids</taxon>
        <taxon>Fagales</taxon>
        <taxon>Fagaceae</taxon>
        <taxon>Quercus</taxon>
    </lineage>
</organism>
<reference evidence="1" key="3">
    <citation type="submission" date="2023-07" db="EMBL/GenBank/DDBJ databases">
        <title>An improved reference 1 genome and first organelle genomes of Quercus suber.</title>
        <authorList>
            <consortium name="Genosuber Consortium"/>
            <person name="Usie A."/>
            <person name="Serra O."/>
            <person name="Barros P."/>
        </authorList>
    </citation>
    <scope>NUCLEOTIDE SEQUENCE</scope>
    <source>
        <strain evidence="1">HL8</strain>
        <tissue evidence="1">Leaves</tissue>
    </source>
</reference>
<dbReference type="EMBL" id="PKMF04000006">
    <property type="protein sequence ID" value="KAK7860486.1"/>
    <property type="molecule type" value="Genomic_DNA"/>
</dbReference>
<evidence type="ECO:0000313" key="1">
    <source>
        <dbReference type="EMBL" id="KAK7860486.1"/>
    </source>
</evidence>
<reference evidence="1" key="1">
    <citation type="submission" date="2017-12" db="EMBL/GenBank/DDBJ databases">
        <authorList>
            <person name="Barbosa P."/>
            <person name="Usie A."/>
            <person name="Ramos A.M."/>
        </authorList>
    </citation>
    <scope>NUCLEOTIDE SEQUENCE</scope>
    <source>
        <strain evidence="1">HL8</strain>
        <tissue evidence="1">Leaves</tissue>
    </source>
</reference>
<proteinExistence type="predicted"/>
<accession>A0AAW0MAZ6</accession>
<protein>
    <submittedName>
        <fullName evidence="1">Uncharacterized protein</fullName>
    </submittedName>
</protein>
<gene>
    <name evidence="1" type="ORF">CFP56_036745</name>
</gene>
<sequence>MKKAGMKMEIEESMERDRVLRSSDLPLTSEKGYDVEYIFYPYWTNSDRLLIKISQTGLDLNEVDREFAKLVPPPPPEEKTNLVLVICYFDDHPVLKSNRDPFDREDDSGDRFGFRRNYERTLAARVRRAMSKRTECRYVFGFD</sequence>
<comment type="caution">
    <text evidence="1">The sequence shown here is derived from an EMBL/GenBank/DDBJ whole genome shotgun (WGS) entry which is preliminary data.</text>
</comment>